<reference evidence="2 3" key="1">
    <citation type="journal article" date="2011" name="J. Bacteriol.">
        <title>Genome sequence of Haloplasma contractile, an unusual contractile bacterium from a deep-sea anoxic brine lake.</title>
        <authorList>
            <person name="Antunes A."/>
            <person name="Alam I."/>
            <person name="El Dorry H."/>
            <person name="Siam R."/>
            <person name="Robertson A."/>
            <person name="Bajic V.B."/>
            <person name="Stingl U."/>
        </authorList>
    </citation>
    <scope>NUCLEOTIDE SEQUENCE [LARGE SCALE GENOMIC DNA]</scope>
    <source>
        <strain evidence="2 3">SSD-17B</strain>
    </source>
</reference>
<feature type="transmembrane region" description="Helical" evidence="1">
    <location>
        <begin position="6"/>
        <end position="22"/>
    </location>
</feature>
<keyword evidence="1" id="KW-0472">Membrane</keyword>
<comment type="caution">
    <text evidence="2">The sequence shown here is derived from an EMBL/GenBank/DDBJ whole genome shotgun (WGS) entry which is preliminary data.</text>
</comment>
<name>F7Q0S8_9MOLU</name>
<evidence type="ECO:0000256" key="1">
    <source>
        <dbReference type="SAM" id="Phobius"/>
    </source>
</evidence>
<evidence type="ECO:0000313" key="2">
    <source>
        <dbReference type="EMBL" id="ERJ11301.1"/>
    </source>
</evidence>
<keyword evidence="3" id="KW-1185">Reference proteome</keyword>
<dbReference type="RefSeq" id="WP_008827202.1">
    <property type="nucleotide sequence ID" value="NZ_AFNU02000012.1"/>
</dbReference>
<evidence type="ECO:0000313" key="3">
    <source>
        <dbReference type="Proteomes" id="UP000005707"/>
    </source>
</evidence>
<sequence length="147" mass="17609">MKRVMAILLIMITTAAILFLYLRKEIEELSYRVPQQIRIYKDEPQIEHGCDTEESERRFYLSEKDEIKKLMNKINGLKYNDADYEEPVKCLNYMLYLIDEEGIISIIVIDDTHFQLEDDTGDYGIKELTDETWEFLEEYTFNENAER</sequence>
<dbReference type="EMBL" id="AFNU02000012">
    <property type="protein sequence ID" value="ERJ11301.1"/>
    <property type="molecule type" value="Genomic_DNA"/>
</dbReference>
<proteinExistence type="predicted"/>
<gene>
    <name evidence="2" type="ORF">HLPCO_002603</name>
</gene>
<keyword evidence="1" id="KW-1133">Transmembrane helix</keyword>
<accession>F7Q0S8</accession>
<organism evidence="2 3">
    <name type="scientific">Haloplasma contractile SSD-17B</name>
    <dbReference type="NCBI Taxonomy" id="1033810"/>
    <lineage>
        <taxon>Bacteria</taxon>
        <taxon>Bacillati</taxon>
        <taxon>Mycoplasmatota</taxon>
        <taxon>Mollicutes</taxon>
        <taxon>Haloplasmatales</taxon>
        <taxon>Haloplasmataceae</taxon>
        <taxon>Haloplasma</taxon>
    </lineage>
</organism>
<reference evidence="2 3" key="2">
    <citation type="journal article" date="2013" name="PLoS ONE">
        <title>INDIGO - INtegrated Data Warehouse of MIcrobial GenOmes with Examples from the Red Sea Extremophiles.</title>
        <authorList>
            <person name="Alam I."/>
            <person name="Antunes A."/>
            <person name="Kamau A.A."/>
            <person name="Ba Alawi W."/>
            <person name="Kalkatawi M."/>
            <person name="Stingl U."/>
            <person name="Bajic V.B."/>
        </authorList>
    </citation>
    <scope>NUCLEOTIDE SEQUENCE [LARGE SCALE GENOMIC DNA]</scope>
    <source>
        <strain evidence="2 3">SSD-17B</strain>
    </source>
</reference>
<keyword evidence="1" id="KW-0812">Transmembrane</keyword>
<dbReference type="AlphaFoldDB" id="F7Q0S8"/>
<protein>
    <submittedName>
        <fullName evidence="2">Uncharacterized protein</fullName>
    </submittedName>
</protein>
<dbReference type="InParanoid" id="F7Q0S8"/>
<dbReference type="Proteomes" id="UP000005707">
    <property type="component" value="Unassembled WGS sequence"/>
</dbReference>